<gene>
    <name evidence="2" type="ORF">COS52_00385</name>
</gene>
<dbReference type="Pfam" id="PF00293">
    <property type="entry name" value="NUDIX"/>
    <property type="match status" value="1"/>
</dbReference>
<reference evidence="3" key="1">
    <citation type="submission" date="2017-09" db="EMBL/GenBank/DDBJ databases">
        <title>Depth-based differentiation of microbial function through sediment-hosted aquifers and enrichment of novel symbionts in the deep terrestrial subsurface.</title>
        <authorList>
            <person name="Probst A.J."/>
            <person name="Ladd B."/>
            <person name="Jarett J.K."/>
            <person name="Geller-Mcgrath D.E."/>
            <person name="Sieber C.M.K."/>
            <person name="Emerson J.B."/>
            <person name="Anantharaman K."/>
            <person name="Thomas B.C."/>
            <person name="Malmstrom R."/>
            <person name="Stieglmeier M."/>
            <person name="Klingl A."/>
            <person name="Woyke T."/>
            <person name="Ryan C.M."/>
            <person name="Banfield J.F."/>
        </authorList>
    </citation>
    <scope>NUCLEOTIDE SEQUENCE [LARGE SCALE GENOMIC DNA]</scope>
</reference>
<name>A0A2M7BTS8_9BACT</name>
<organism evidence="2 3">
    <name type="scientific">Candidatus Roizmanbacteria bacterium CG03_land_8_20_14_0_80_39_12</name>
    <dbReference type="NCBI Taxonomy" id="1974847"/>
    <lineage>
        <taxon>Bacteria</taxon>
        <taxon>Candidatus Roizmaniibacteriota</taxon>
    </lineage>
</organism>
<dbReference type="PROSITE" id="PS51462">
    <property type="entry name" value="NUDIX"/>
    <property type="match status" value="1"/>
</dbReference>
<dbReference type="AlphaFoldDB" id="A0A2M7BTS8"/>
<dbReference type="PANTHER" id="PTHR43736:SF1">
    <property type="entry name" value="DIHYDRONEOPTERIN TRIPHOSPHATE DIPHOSPHATASE"/>
    <property type="match status" value="1"/>
</dbReference>
<dbReference type="PANTHER" id="PTHR43736">
    <property type="entry name" value="ADP-RIBOSE PYROPHOSPHATASE"/>
    <property type="match status" value="1"/>
</dbReference>
<protein>
    <recommendedName>
        <fullName evidence="1">Nudix hydrolase domain-containing protein</fullName>
    </recommendedName>
</protein>
<evidence type="ECO:0000313" key="2">
    <source>
        <dbReference type="EMBL" id="PIV08892.1"/>
    </source>
</evidence>
<dbReference type="InterPro" id="IPR015797">
    <property type="entry name" value="NUDIX_hydrolase-like_dom_sf"/>
</dbReference>
<dbReference type="SUPFAM" id="SSF55811">
    <property type="entry name" value="Nudix"/>
    <property type="match status" value="1"/>
</dbReference>
<dbReference type="Gene3D" id="3.90.79.10">
    <property type="entry name" value="Nucleoside Triphosphate Pyrophosphohydrolase"/>
    <property type="match status" value="1"/>
</dbReference>
<evidence type="ECO:0000313" key="3">
    <source>
        <dbReference type="Proteomes" id="UP000230119"/>
    </source>
</evidence>
<dbReference type="Proteomes" id="UP000230119">
    <property type="component" value="Unassembled WGS sequence"/>
</dbReference>
<sequence>MSIPDELFCVGQKAVIRKGDEVLILHDPDPSPGNIDLPGGKIQLGERNFVAAVQREVREETRLTIKVGRPFFTSYWEFADSSIHRNKGKKIFLVFYECVYVNGEVKISGEHDWYKWVTKKNFGQVFDSKNNVFNALTAYFNLF</sequence>
<proteinExistence type="predicted"/>
<evidence type="ECO:0000259" key="1">
    <source>
        <dbReference type="PROSITE" id="PS51462"/>
    </source>
</evidence>
<dbReference type="InterPro" id="IPR000086">
    <property type="entry name" value="NUDIX_hydrolase_dom"/>
</dbReference>
<accession>A0A2M7BTS8</accession>
<dbReference type="EMBL" id="PEVA01000016">
    <property type="protein sequence ID" value="PIV08892.1"/>
    <property type="molecule type" value="Genomic_DNA"/>
</dbReference>
<comment type="caution">
    <text evidence="2">The sequence shown here is derived from an EMBL/GenBank/DDBJ whole genome shotgun (WGS) entry which is preliminary data.</text>
</comment>
<feature type="domain" description="Nudix hydrolase" evidence="1">
    <location>
        <begin position="1"/>
        <end position="140"/>
    </location>
</feature>